<dbReference type="RefSeq" id="WP_321535268.1">
    <property type="nucleotide sequence ID" value="NZ_JARGDL010000004.1"/>
</dbReference>
<accession>A0AAE3NV67</accession>
<dbReference type="EMBL" id="JARGDL010000004">
    <property type="protein sequence ID" value="MDF1611501.1"/>
    <property type="molecule type" value="Genomic_DNA"/>
</dbReference>
<feature type="domain" description="Glycosyl transferase family 1" evidence="1">
    <location>
        <begin position="178"/>
        <end position="333"/>
    </location>
</feature>
<dbReference type="PANTHER" id="PTHR12526">
    <property type="entry name" value="GLYCOSYLTRANSFERASE"/>
    <property type="match status" value="1"/>
</dbReference>
<feature type="domain" description="Glycosyltransferase subfamily 4-like N-terminal" evidence="2">
    <location>
        <begin position="19"/>
        <end position="168"/>
    </location>
</feature>
<organism evidence="3 4">
    <name type="scientific">Stygiobacter electus</name>
    <dbReference type="NCBI Taxonomy" id="3032292"/>
    <lineage>
        <taxon>Bacteria</taxon>
        <taxon>Pseudomonadati</taxon>
        <taxon>Ignavibacteriota</taxon>
        <taxon>Ignavibacteria</taxon>
        <taxon>Ignavibacteriales</taxon>
        <taxon>Melioribacteraceae</taxon>
        <taxon>Stygiobacter</taxon>
    </lineage>
</organism>
<name>A0AAE3NV67_9BACT</name>
<evidence type="ECO:0000259" key="1">
    <source>
        <dbReference type="Pfam" id="PF00534"/>
    </source>
</evidence>
<dbReference type="Proteomes" id="UP001221302">
    <property type="component" value="Unassembled WGS sequence"/>
</dbReference>
<gene>
    <name evidence="3" type="ORF">P0M35_05010</name>
</gene>
<keyword evidence="4" id="KW-1185">Reference proteome</keyword>
<evidence type="ECO:0000259" key="2">
    <source>
        <dbReference type="Pfam" id="PF13439"/>
    </source>
</evidence>
<dbReference type="AlphaFoldDB" id="A0AAE3NV67"/>
<sequence>MNNRIKILIFTNELLTTCGVSKHLLYFLSEAKKREDVDFTILCGGGDAIDDYKSLCKEVIVSPVFKHENRSVINFIKAFLFLSKLLVKNKYHIIHSHTHYADNIARLVSYFIKVRTLQTVHGIIEPIGKLNHYPSKYFITVNEHVYDYLRKQKNKQTGNIKLIRNGISVPTNSMKTINKKLKIISAGRLIPEKGFDVFIQAIRRLKKETLDKAEFLIGGKGDYELELKKLAAKLNVSINFIGELKELNYLLLSTNIFVIASRSKSEGFPMTIIEAALNKNLILSSNFLGHDSILKDKINCLIFKVNDPNDLSNKMEYAIENYKDFNDLIERIYDDARKNFSIDKMINETISFYREILK</sequence>
<dbReference type="Pfam" id="PF00534">
    <property type="entry name" value="Glycos_transf_1"/>
    <property type="match status" value="1"/>
</dbReference>
<protein>
    <submittedName>
        <fullName evidence="3">Glycosyltransferase family 4 protein</fullName>
    </submittedName>
</protein>
<comment type="caution">
    <text evidence="3">The sequence shown here is derived from an EMBL/GenBank/DDBJ whole genome shotgun (WGS) entry which is preliminary data.</text>
</comment>
<evidence type="ECO:0000313" key="4">
    <source>
        <dbReference type="Proteomes" id="UP001221302"/>
    </source>
</evidence>
<dbReference type="GO" id="GO:0016757">
    <property type="term" value="F:glycosyltransferase activity"/>
    <property type="evidence" value="ECO:0007669"/>
    <property type="project" value="InterPro"/>
</dbReference>
<dbReference type="SUPFAM" id="SSF53756">
    <property type="entry name" value="UDP-Glycosyltransferase/glycogen phosphorylase"/>
    <property type="match status" value="1"/>
</dbReference>
<dbReference type="InterPro" id="IPR001296">
    <property type="entry name" value="Glyco_trans_1"/>
</dbReference>
<reference evidence="3" key="1">
    <citation type="submission" date="2023-03" db="EMBL/GenBank/DDBJ databases">
        <title>Stygiobacter electus gen. nov., sp. nov., facultatively anaerobic thermotolerant bacterium of the class Ignavibacteria from a well of Yessentuki mineral water deposit.</title>
        <authorList>
            <person name="Podosokorskaya O.A."/>
            <person name="Elcheninov A.G."/>
            <person name="Petrova N.F."/>
            <person name="Zavarzina D.G."/>
            <person name="Kublanov I.V."/>
            <person name="Merkel A.Y."/>
        </authorList>
    </citation>
    <scope>NUCLEOTIDE SEQUENCE</scope>
    <source>
        <strain evidence="3">09-Me</strain>
    </source>
</reference>
<dbReference type="Pfam" id="PF13439">
    <property type="entry name" value="Glyco_transf_4"/>
    <property type="match status" value="1"/>
</dbReference>
<proteinExistence type="predicted"/>
<dbReference type="InterPro" id="IPR028098">
    <property type="entry name" value="Glyco_trans_4-like_N"/>
</dbReference>
<evidence type="ECO:0000313" key="3">
    <source>
        <dbReference type="EMBL" id="MDF1611501.1"/>
    </source>
</evidence>
<dbReference type="Gene3D" id="3.40.50.2000">
    <property type="entry name" value="Glycogen Phosphorylase B"/>
    <property type="match status" value="2"/>
</dbReference>
<dbReference type="CDD" id="cd03801">
    <property type="entry name" value="GT4_PimA-like"/>
    <property type="match status" value="1"/>
</dbReference>